<evidence type="ECO:0000313" key="8">
    <source>
        <dbReference type="EMBL" id="MBT9808950.1"/>
    </source>
</evidence>
<keyword evidence="6 7" id="KW-0472">Membrane</keyword>
<comment type="caution">
    <text evidence="8">The sequence shown here is derived from an EMBL/GenBank/DDBJ whole genome shotgun (WGS) entry which is preliminary data.</text>
</comment>
<dbReference type="InterPro" id="IPR025966">
    <property type="entry name" value="OppC_N"/>
</dbReference>
<proteinExistence type="inferred from homology"/>
<dbReference type="InterPro" id="IPR000515">
    <property type="entry name" value="MetI-like"/>
</dbReference>
<dbReference type="Gene3D" id="1.10.3720.10">
    <property type="entry name" value="MetI-like"/>
    <property type="match status" value="1"/>
</dbReference>
<comment type="similarity">
    <text evidence="7">Belongs to the binding-protein-dependent transport system permease family.</text>
</comment>
<dbReference type="InterPro" id="IPR053474">
    <property type="entry name" value="Staphylopine_ABC_permease"/>
</dbReference>
<gene>
    <name evidence="8" type="ORF">GPL26_04745</name>
</gene>
<keyword evidence="4 7" id="KW-0812">Transmembrane</keyword>
<comment type="subcellular location">
    <subcellularLocation>
        <location evidence="1 7">Cell membrane</location>
        <topology evidence="1 7">Multi-pass membrane protein</topology>
    </subcellularLocation>
</comment>
<dbReference type="PANTHER" id="PTHR43386:SF1">
    <property type="entry name" value="D,D-DIPEPTIDE TRANSPORT SYSTEM PERMEASE PROTEIN DDPC-RELATED"/>
    <property type="match status" value="1"/>
</dbReference>
<evidence type="ECO:0000256" key="1">
    <source>
        <dbReference type="ARBA" id="ARBA00004651"/>
    </source>
</evidence>
<keyword evidence="2 7" id="KW-0813">Transport</keyword>
<dbReference type="GO" id="GO:0005886">
    <property type="term" value="C:plasma membrane"/>
    <property type="evidence" value="ECO:0007669"/>
    <property type="project" value="UniProtKB-SubCell"/>
</dbReference>
<dbReference type="InterPro" id="IPR035906">
    <property type="entry name" value="MetI-like_sf"/>
</dbReference>
<keyword evidence="5 7" id="KW-1133">Transmembrane helix</keyword>
<evidence type="ECO:0000256" key="7">
    <source>
        <dbReference type="RuleBase" id="RU363032"/>
    </source>
</evidence>
<dbReference type="RefSeq" id="WP_045093518.1">
    <property type="nucleotide sequence ID" value="NZ_CABJDD010000001.1"/>
</dbReference>
<sequence>MWKRLFQNKMAVVMIVILLMVALTGIFAPWIAPNDPYENDILNKFAGGSRQFPLGTDQLGRCILSRMIYGIRPTLFLSLVTMVGTIGLGTIMGLLAGYFRGPVEEVIMRAVDVMMSFPSQIMVFAVVALLGIDVRNVIMANVLIKWAWYARMIRTNVMKYRDRNFVLYSRCIGSGETFILTRHLLPSIASEMAVLATLDIGWAVLNISTLSFLGLGVQAPTPEWGAMLNEAKNVMTTNPVQMIAPGVAIVVVVAAFNLLGDALRDALDPKEVLS</sequence>
<evidence type="ECO:0000256" key="5">
    <source>
        <dbReference type="ARBA" id="ARBA00022989"/>
    </source>
</evidence>
<organism evidence="8 9">
    <name type="scientific">Enterocloster citroniae</name>
    <dbReference type="NCBI Taxonomy" id="358743"/>
    <lineage>
        <taxon>Bacteria</taxon>
        <taxon>Bacillati</taxon>
        <taxon>Bacillota</taxon>
        <taxon>Clostridia</taxon>
        <taxon>Lachnospirales</taxon>
        <taxon>Lachnospiraceae</taxon>
        <taxon>Enterocloster</taxon>
    </lineage>
</organism>
<feature type="transmembrane region" description="Helical" evidence="7">
    <location>
        <begin position="12"/>
        <end position="32"/>
    </location>
</feature>
<dbReference type="InterPro" id="IPR050366">
    <property type="entry name" value="BP-dependent_transpt_permease"/>
</dbReference>
<evidence type="ECO:0000313" key="9">
    <source>
        <dbReference type="Proteomes" id="UP000708338"/>
    </source>
</evidence>
<evidence type="ECO:0000256" key="6">
    <source>
        <dbReference type="ARBA" id="ARBA00023136"/>
    </source>
</evidence>
<reference evidence="8" key="1">
    <citation type="journal article" date="2021" name="Gut Microbes">
        <title>A synthetic consortium of 100 gut commensals modulates the composition and function in a colon model of the microbiome of elderly subjects.</title>
        <authorList>
            <person name="Perez M."/>
            <person name="Ntemiri A."/>
            <person name="Tan H."/>
            <person name="Harris H.M.B."/>
            <person name="Roager H.M."/>
            <person name="Ribiere C."/>
            <person name="O'Toole P.W."/>
        </authorList>
    </citation>
    <scope>NUCLEOTIDE SEQUENCE</scope>
    <source>
        <strain evidence="8">MCC335</strain>
    </source>
</reference>
<dbReference type="Proteomes" id="UP000708338">
    <property type="component" value="Unassembled WGS sequence"/>
</dbReference>
<dbReference type="GO" id="GO:0055085">
    <property type="term" value="P:transmembrane transport"/>
    <property type="evidence" value="ECO:0007669"/>
    <property type="project" value="InterPro"/>
</dbReference>
<dbReference type="EMBL" id="WQPS01000005">
    <property type="protein sequence ID" value="MBT9808950.1"/>
    <property type="molecule type" value="Genomic_DNA"/>
</dbReference>
<feature type="transmembrane region" description="Helical" evidence="7">
    <location>
        <begin position="192"/>
        <end position="219"/>
    </location>
</feature>
<dbReference type="AlphaFoldDB" id="A0A3E2VS15"/>
<evidence type="ECO:0000256" key="4">
    <source>
        <dbReference type="ARBA" id="ARBA00022692"/>
    </source>
</evidence>
<dbReference type="Pfam" id="PF00528">
    <property type="entry name" value="BPD_transp_1"/>
    <property type="match status" value="1"/>
</dbReference>
<dbReference type="SUPFAM" id="SSF161098">
    <property type="entry name" value="MetI-like"/>
    <property type="match status" value="1"/>
</dbReference>
<feature type="transmembrane region" description="Helical" evidence="7">
    <location>
        <begin position="75"/>
        <end position="99"/>
    </location>
</feature>
<feature type="transmembrane region" description="Helical" evidence="7">
    <location>
        <begin position="239"/>
        <end position="260"/>
    </location>
</feature>
<accession>A0A3E2VS15</accession>
<dbReference type="CDD" id="cd06261">
    <property type="entry name" value="TM_PBP2"/>
    <property type="match status" value="1"/>
</dbReference>
<dbReference type="PANTHER" id="PTHR43386">
    <property type="entry name" value="OLIGOPEPTIDE TRANSPORT SYSTEM PERMEASE PROTEIN APPC"/>
    <property type="match status" value="1"/>
</dbReference>
<evidence type="ECO:0000256" key="2">
    <source>
        <dbReference type="ARBA" id="ARBA00022448"/>
    </source>
</evidence>
<name>A0A3E2VS15_9FIRM</name>
<dbReference type="PROSITE" id="PS50928">
    <property type="entry name" value="ABC_TM1"/>
    <property type="match status" value="1"/>
</dbReference>
<dbReference type="Pfam" id="PF12911">
    <property type="entry name" value="OppC_N"/>
    <property type="match status" value="1"/>
</dbReference>
<evidence type="ECO:0000256" key="3">
    <source>
        <dbReference type="ARBA" id="ARBA00022475"/>
    </source>
</evidence>
<keyword evidence="3" id="KW-1003">Cell membrane</keyword>
<dbReference type="NCBIfam" id="NF045473">
    <property type="entry name" value="Opp1C"/>
    <property type="match status" value="1"/>
</dbReference>
<protein>
    <submittedName>
        <fullName evidence="8">ABC transporter permease subunit</fullName>
    </submittedName>
</protein>